<protein>
    <submittedName>
        <fullName evidence="1">Uncharacterized protein</fullName>
    </submittedName>
</protein>
<proteinExistence type="predicted"/>
<dbReference type="HOGENOM" id="CLU_3282876_0_0_2"/>
<name>M1PC14_METMZ</name>
<sequence>MLLRSYPETRIIDPEEKPSVIECDTPIVIMVLIKEISFPA</sequence>
<dbReference type="AlphaFoldDB" id="M1PC14"/>
<accession>M1PC14</accession>
<dbReference type="Proteomes" id="UP000011718">
    <property type="component" value="Chromosome"/>
</dbReference>
<organism evidence="1 2">
    <name type="scientific">Methanosarcina mazei Tuc01</name>
    <dbReference type="NCBI Taxonomy" id="1236903"/>
    <lineage>
        <taxon>Archaea</taxon>
        <taxon>Methanobacteriati</taxon>
        <taxon>Methanobacteriota</taxon>
        <taxon>Stenosarchaea group</taxon>
        <taxon>Methanomicrobia</taxon>
        <taxon>Methanosarcinales</taxon>
        <taxon>Methanosarcinaceae</taxon>
        <taxon>Methanosarcina</taxon>
    </lineage>
</organism>
<dbReference type="KEGG" id="mmaz:MmTuc01_2781"/>
<evidence type="ECO:0000313" key="2">
    <source>
        <dbReference type="Proteomes" id="UP000011718"/>
    </source>
</evidence>
<reference evidence="1 2" key="1">
    <citation type="journal article" date="2013" name="Genome Announc.">
        <title>Complete Genome of a Methanosarcina mazei Strain Isolated from Sediment Samples from an Amazonian Flooded Area.</title>
        <authorList>
            <person name="Assis das Gracas D."/>
            <person name="Thiago Juca Ramos R."/>
            <person name="Vieira Araujo A.C."/>
            <person name="Zahlouth R."/>
            <person name="Ribeiro Carneiro A."/>
            <person name="Souza Lopes T."/>
            <person name="Azevedo Barauna R."/>
            <person name="Azevedo V."/>
            <person name="Cruz Schneider M.P."/>
            <person name="Pellizari V.H."/>
            <person name="Silva A."/>
        </authorList>
    </citation>
    <scope>NUCLEOTIDE SEQUENCE [LARGE SCALE GENOMIC DNA]</scope>
    <source>
        <strain evidence="1 2">Tuc01</strain>
    </source>
</reference>
<gene>
    <name evidence="1" type="ORF">MmTuc01_2781</name>
</gene>
<evidence type="ECO:0000313" key="1">
    <source>
        <dbReference type="EMBL" id="AGF98067.1"/>
    </source>
</evidence>
<dbReference type="EMBL" id="CP004144">
    <property type="protein sequence ID" value="AGF98067.1"/>
    <property type="molecule type" value="Genomic_DNA"/>
</dbReference>
<dbReference type="BioCyc" id="MMAZ1236903:G139K-2652-MONOMER"/>